<proteinExistence type="predicted"/>
<dbReference type="GO" id="GO:0046491">
    <property type="term" value="P:L-methylmalonyl-CoA metabolic process"/>
    <property type="evidence" value="ECO:0007669"/>
    <property type="project" value="TreeGrafter"/>
</dbReference>
<keyword evidence="1" id="KW-0479">Metal-binding</keyword>
<evidence type="ECO:0000259" key="2">
    <source>
        <dbReference type="PROSITE" id="PS51819"/>
    </source>
</evidence>
<dbReference type="EMBL" id="FNSO01000004">
    <property type="protein sequence ID" value="SED10467.1"/>
    <property type="molecule type" value="Genomic_DNA"/>
</dbReference>
<dbReference type="InterPro" id="IPR037523">
    <property type="entry name" value="VOC_core"/>
</dbReference>
<sequence length="125" mass="13626">MKLASVRLVTDDLPTLTAFYSTLTNTEPVTPYGPGDYAELHTEGSIIALAGSAAVKRFNNYAAVAAANRSAIIEFEVDDVDAERARLGDQVTDWVQEPTNQPWGNRSMLLRDPDGNLINLYSTGH</sequence>
<dbReference type="PANTHER" id="PTHR43048:SF4">
    <property type="entry name" value="RING-CLEAVING DIOXYGENASE-RELATED"/>
    <property type="match status" value="1"/>
</dbReference>
<dbReference type="InterPro" id="IPR051785">
    <property type="entry name" value="MMCE/EMCE_epimerase"/>
</dbReference>
<dbReference type="PANTHER" id="PTHR43048">
    <property type="entry name" value="METHYLMALONYL-COA EPIMERASE"/>
    <property type="match status" value="1"/>
</dbReference>
<dbReference type="AlphaFoldDB" id="A0A1H4XY57"/>
<dbReference type="Proteomes" id="UP000199622">
    <property type="component" value="Unassembled WGS sequence"/>
</dbReference>
<organism evidence="3 4">
    <name type="scientific">Amycolatopsis tolypomycina</name>
    <dbReference type="NCBI Taxonomy" id="208445"/>
    <lineage>
        <taxon>Bacteria</taxon>
        <taxon>Bacillati</taxon>
        <taxon>Actinomycetota</taxon>
        <taxon>Actinomycetes</taxon>
        <taxon>Pseudonocardiales</taxon>
        <taxon>Pseudonocardiaceae</taxon>
        <taxon>Amycolatopsis</taxon>
    </lineage>
</organism>
<dbReference type="SUPFAM" id="SSF54593">
    <property type="entry name" value="Glyoxalase/Bleomycin resistance protein/Dihydroxybiphenyl dioxygenase"/>
    <property type="match status" value="1"/>
</dbReference>
<dbReference type="STRING" id="208445.SAMN04489727_6431"/>
<feature type="domain" description="VOC" evidence="2">
    <location>
        <begin position="2"/>
        <end position="123"/>
    </location>
</feature>
<evidence type="ECO:0000256" key="1">
    <source>
        <dbReference type="ARBA" id="ARBA00022723"/>
    </source>
</evidence>
<dbReference type="GO" id="GO:0004493">
    <property type="term" value="F:methylmalonyl-CoA epimerase activity"/>
    <property type="evidence" value="ECO:0007669"/>
    <property type="project" value="TreeGrafter"/>
</dbReference>
<name>A0A1H4XY57_9PSEU</name>
<dbReference type="OrthoDB" id="9798201at2"/>
<evidence type="ECO:0000313" key="3">
    <source>
        <dbReference type="EMBL" id="SED10467.1"/>
    </source>
</evidence>
<dbReference type="Pfam" id="PF00903">
    <property type="entry name" value="Glyoxalase"/>
    <property type="match status" value="1"/>
</dbReference>
<dbReference type="GO" id="GO:0046872">
    <property type="term" value="F:metal ion binding"/>
    <property type="evidence" value="ECO:0007669"/>
    <property type="project" value="UniProtKB-KW"/>
</dbReference>
<dbReference type="RefSeq" id="WP_091314345.1">
    <property type="nucleotide sequence ID" value="NZ_FNSO01000004.1"/>
</dbReference>
<dbReference type="InterPro" id="IPR004360">
    <property type="entry name" value="Glyas_Fos-R_dOase_dom"/>
</dbReference>
<keyword evidence="4" id="KW-1185">Reference proteome</keyword>
<reference evidence="4" key="1">
    <citation type="submission" date="2016-10" db="EMBL/GenBank/DDBJ databases">
        <authorList>
            <person name="Varghese N."/>
            <person name="Submissions S."/>
        </authorList>
    </citation>
    <scope>NUCLEOTIDE SEQUENCE [LARGE SCALE GENOMIC DNA]</scope>
    <source>
        <strain evidence="4">DSM 44544</strain>
    </source>
</reference>
<gene>
    <name evidence="3" type="ORF">SAMN04489727_6431</name>
</gene>
<evidence type="ECO:0000313" key="4">
    <source>
        <dbReference type="Proteomes" id="UP000199622"/>
    </source>
</evidence>
<protein>
    <recommendedName>
        <fullName evidence="2">VOC domain-containing protein</fullName>
    </recommendedName>
</protein>
<accession>A0A1H4XY57</accession>
<dbReference type="InterPro" id="IPR029068">
    <property type="entry name" value="Glyas_Bleomycin-R_OHBP_Dase"/>
</dbReference>
<dbReference type="Gene3D" id="3.10.180.10">
    <property type="entry name" value="2,3-Dihydroxybiphenyl 1,2-Dioxygenase, domain 1"/>
    <property type="match status" value="1"/>
</dbReference>
<dbReference type="PROSITE" id="PS51819">
    <property type="entry name" value="VOC"/>
    <property type="match status" value="1"/>
</dbReference>